<feature type="signal peptide" evidence="2">
    <location>
        <begin position="1"/>
        <end position="19"/>
    </location>
</feature>
<evidence type="ECO:0000256" key="1">
    <source>
        <dbReference type="SAM" id="Coils"/>
    </source>
</evidence>
<reference evidence="5" key="1">
    <citation type="journal article" date="2014" name="Int. J. Syst. Evol. Microbiol.">
        <title>Complete genome sequence of Corynebacterium casei LMG S-19264T (=DSM 44701T), isolated from a smear-ripened cheese.</title>
        <authorList>
            <consortium name="US DOE Joint Genome Institute (JGI-PGF)"/>
            <person name="Walter F."/>
            <person name="Albersmeier A."/>
            <person name="Kalinowski J."/>
            <person name="Ruckert C."/>
        </authorList>
    </citation>
    <scope>NUCLEOTIDE SEQUENCE</scope>
    <source>
        <strain evidence="5">KCTC 23310</strain>
    </source>
</reference>
<dbReference type="PANTHER" id="PTHR31005">
    <property type="entry name" value="DUF4139 DOMAIN-CONTAINING PROTEIN"/>
    <property type="match status" value="1"/>
</dbReference>
<feature type="coiled-coil region" evidence="1">
    <location>
        <begin position="100"/>
        <end position="141"/>
    </location>
</feature>
<evidence type="ECO:0000313" key="5">
    <source>
        <dbReference type="EMBL" id="GHC55385.1"/>
    </source>
</evidence>
<feature type="domain" description="DUF4139" evidence="3">
    <location>
        <begin position="237"/>
        <end position="536"/>
    </location>
</feature>
<feature type="domain" description="DUF4140" evidence="4">
    <location>
        <begin position="31"/>
        <end position="129"/>
    </location>
</feature>
<keyword evidence="2" id="KW-0732">Signal</keyword>
<evidence type="ECO:0000313" key="6">
    <source>
        <dbReference type="Proteomes" id="UP000638981"/>
    </source>
</evidence>
<dbReference type="RefSeq" id="WP_189411318.1">
    <property type="nucleotide sequence ID" value="NZ_BMYJ01000005.1"/>
</dbReference>
<organism evidence="5 6">
    <name type="scientific">Neogemmobacter tilapiae</name>
    <dbReference type="NCBI Taxonomy" id="875041"/>
    <lineage>
        <taxon>Bacteria</taxon>
        <taxon>Pseudomonadati</taxon>
        <taxon>Pseudomonadota</taxon>
        <taxon>Alphaproteobacteria</taxon>
        <taxon>Rhodobacterales</taxon>
        <taxon>Paracoccaceae</taxon>
        <taxon>Neogemmobacter</taxon>
    </lineage>
</organism>
<dbReference type="NCBIfam" id="TIGR02231">
    <property type="entry name" value="mucoidy inhibitor MuiA family protein"/>
    <property type="match status" value="1"/>
</dbReference>
<feature type="coiled-coil region" evidence="1">
    <location>
        <begin position="179"/>
        <end position="206"/>
    </location>
</feature>
<dbReference type="AlphaFoldDB" id="A0A918WL22"/>
<reference evidence="5" key="2">
    <citation type="submission" date="2020-09" db="EMBL/GenBank/DDBJ databases">
        <authorList>
            <person name="Sun Q."/>
            <person name="Kim S."/>
        </authorList>
    </citation>
    <scope>NUCLEOTIDE SEQUENCE</scope>
    <source>
        <strain evidence="5">KCTC 23310</strain>
    </source>
</reference>
<evidence type="ECO:0000256" key="2">
    <source>
        <dbReference type="SAM" id="SignalP"/>
    </source>
</evidence>
<evidence type="ECO:0000259" key="4">
    <source>
        <dbReference type="Pfam" id="PF13600"/>
    </source>
</evidence>
<keyword evidence="1" id="KW-0175">Coiled coil</keyword>
<sequence length="541" mass="58998">MTLRPWLALFLMATFPAQAENFSATANITHVTLYPEGASVEREVTVDLPLGRHELLIADLPYALAANGLNLELPDNLGLVAQTIHVGALPAGLTVDRPDLSALDREIVQHQAALRAAYAEMAQIEARAEAARSKARALQSMLSGSELPKDAAELARVTDMVQHETLKALQTAKSDEAEIAEKRAALPRLQQALDAALAQRAAADERIEKRTTLALTLNSAGGKATLRLRNQTLYETGTGWQPKYEVFLKTGENPSLEFKRSAHISQSSGEDWQDVTLTLSTAEPTKQPSPQGPYVHRYTIAPIPTPSDESDAGNECDPGCGGPVVVADNPLLTAELKGQSLQYTFPEKVSIRNKTDSLVLALADLTIPAQNFVLVTDSYQTQAHLMAAFTNTTDQALLPGQALVYRDGVLMGEQGLDLVLQGQTGELGFGVLMDIVVKKDWPDRMAGSRGIFATQTERSEKMAISVENRSSRAWPLAVRVGIPQSEHEDLVITYTADPVETLHDKDGRPGLMEWQTDLPIGASYRVEYSYNMRWPQGMILQ</sequence>
<dbReference type="InterPro" id="IPR037291">
    <property type="entry name" value="DUF4139"/>
</dbReference>
<evidence type="ECO:0000259" key="3">
    <source>
        <dbReference type="Pfam" id="PF13598"/>
    </source>
</evidence>
<proteinExistence type="predicted"/>
<dbReference type="EMBL" id="BMYJ01000005">
    <property type="protein sequence ID" value="GHC55385.1"/>
    <property type="molecule type" value="Genomic_DNA"/>
</dbReference>
<dbReference type="InterPro" id="IPR011935">
    <property type="entry name" value="CHP02231"/>
</dbReference>
<dbReference type="Pfam" id="PF13598">
    <property type="entry name" value="DUF4139"/>
    <property type="match status" value="1"/>
</dbReference>
<evidence type="ECO:0008006" key="7">
    <source>
        <dbReference type="Google" id="ProtNLM"/>
    </source>
</evidence>
<dbReference type="PANTHER" id="PTHR31005:SF8">
    <property type="entry name" value="DUF4139 DOMAIN-CONTAINING PROTEIN"/>
    <property type="match status" value="1"/>
</dbReference>
<name>A0A918WL22_9RHOB</name>
<keyword evidence="6" id="KW-1185">Reference proteome</keyword>
<accession>A0A918WL22</accession>
<comment type="caution">
    <text evidence="5">The sequence shown here is derived from an EMBL/GenBank/DDBJ whole genome shotgun (WGS) entry which is preliminary data.</text>
</comment>
<protein>
    <recommendedName>
        <fullName evidence="7">Mucoidy inhibitor MuiA family protein</fullName>
    </recommendedName>
</protein>
<dbReference type="Proteomes" id="UP000638981">
    <property type="component" value="Unassembled WGS sequence"/>
</dbReference>
<dbReference type="InterPro" id="IPR025554">
    <property type="entry name" value="DUF4140"/>
</dbReference>
<feature type="chain" id="PRO_5037241237" description="Mucoidy inhibitor MuiA family protein" evidence="2">
    <location>
        <begin position="20"/>
        <end position="541"/>
    </location>
</feature>
<gene>
    <name evidence="5" type="ORF">GCM10007315_17880</name>
</gene>
<dbReference type="Pfam" id="PF13600">
    <property type="entry name" value="DUF4140"/>
    <property type="match status" value="1"/>
</dbReference>